<evidence type="ECO:0000256" key="1">
    <source>
        <dbReference type="SAM" id="MobiDB-lite"/>
    </source>
</evidence>
<comment type="caution">
    <text evidence="5">The sequence shown here is derived from an EMBL/GenBank/DDBJ whole genome shotgun (WGS) entry which is preliminary data.</text>
</comment>
<protein>
    <submittedName>
        <fullName evidence="5">GPI-anchored protein</fullName>
    </submittedName>
</protein>
<proteinExistence type="predicted"/>
<feature type="domain" description="SPARK" evidence="3">
    <location>
        <begin position="274"/>
        <end position="420"/>
    </location>
</feature>
<feature type="transmembrane region" description="Helical" evidence="2">
    <location>
        <begin position="166"/>
        <end position="186"/>
    </location>
</feature>
<dbReference type="InterPro" id="IPR043891">
    <property type="entry name" value="SPARK"/>
</dbReference>
<dbReference type="Pfam" id="PF26584">
    <property type="entry name" value="At1g61900"/>
    <property type="match status" value="1"/>
</dbReference>
<keyword evidence="6" id="KW-1185">Reference proteome</keyword>
<keyword evidence="2" id="KW-0472">Membrane</keyword>
<keyword evidence="2" id="KW-0812">Transmembrane</keyword>
<dbReference type="AlphaFoldDB" id="A0AAD6M3Z7"/>
<evidence type="ECO:0000259" key="4">
    <source>
        <dbReference type="Pfam" id="PF26584"/>
    </source>
</evidence>
<accession>A0AAD6M3Z7</accession>
<feature type="domain" description="At1g61900-like C-terminal" evidence="4">
    <location>
        <begin position="477"/>
        <end position="549"/>
    </location>
</feature>
<dbReference type="Proteomes" id="UP001164929">
    <property type="component" value="Chromosome 11"/>
</dbReference>
<evidence type="ECO:0000256" key="2">
    <source>
        <dbReference type="SAM" id="Phobius"/>
    </source>
</evidence>
<evidence type="ECO:0000313" key="6">
    <source>
        <dbReference type="Proteomes" id="UP001164929"/>
    </source>
</evidence>
<dbReference type="InterPro" id="IPR040336">
    <property type="entry name" value="At1g61900-like"/>
</dbReference>
<evidence type="ECO:0000313" key="5">
    <source>
        <dbReference type="EMBL" id="KAJ6978508.1"/>
    </source>
</evidence>
<dbReference type="EMBL" id="JAQIZT010000011">
    <property type="protein sequence ID" value="KAJ6978508.1"/>
    <property type="molecule type" value="Genomic_DNA"/>
</dbReference>
<evidence type="ECO:0000259" key="3">
    <source>
        <dbReference type="Pfam" id="PF19160"/>
    </source>
</evidence>
<sequence>MGNCCRSASSSVWAGDDWGSMTRDKHQVGMFDEADDPEEHGASIGRRRPLDTSCSSSGSTREVKIKITKRELEEIIMARVNNKQGLSMEEVLLARSILEYSSSDHEFEMEHPHGDWKPSLQTMLKLHLSPHTYNINKLCFHGFFSLHTYTRPFSEFQVTNFLPLSLPLHFVSVCFGLLAVVFGFNFSGGMNEGVSLKLKLSLSMVFVEVLLLISSLNECHCSPFNDFGGPLSTDRRVDGFLPEISPNSAPQPLLPLLAPTPLAPFTNSTVPKLSGQCTLNFTAAQSLMSTTSIDCWSVFAPLLANVICCPQLEATLAILVGQSSKDTNALALNGTVSKYCLSDIEQILAGQGAAANVNKICSIHPSNLTEGACPVKDVNEFEGTVDSSKLLAACESIDPVKECCNQVCQNAILEAATKIALKGSEVLSIAGSHGLTEQSTKVVDCKQIVLRWLAGKLDHSRAKEVLRGLSNCQVNNVCPLVFPDMRHVAKGCGNGISNKTECCSAMESYVSHLQKQSLVTNLQALNCATTLGMKLQRSNITKDVYSLCHITLKDFSLQESGCLLPSLPSDATFDQYSGISFICDLNDNIPAPWPSTSQLSASCNKTIKIPALPAAANAQSGLYNEDAIFYVLFAAASVTMMLL</sequence>
<dbReference type="Pfam" id="PF19160">
    <property type="entry name" value="SPARK"/>
    <property type="match status" value="1"/>
</dbReference>
<reference evidence="5" key="1">
    <citation type="journal article" date="2023" name="Mol. Ecol. Resour.">
        <title>Chromosome-level genome assembly of a triploid poplar Populus alba 'Berolinensis'.</title>
        <authorList>
            <person name="Chen S."/>
            <person name="Yu Y."/>
            <person name="Wang X."/>
            <person name="Wang S."/>
            <person name="Zhang T."/>
            <person name="Zhou Y."/>
            <person name="He R."/>
            <person name="Meng N."/>
            <person name="Wang Y."/>
            <person name="Liu W."/>
            <person name="Liu Z."/>
            <person name="Liu J."/>
            <person name="Guo Q."/>
            <person name="Huang H."/>
            <person name="Sederoff R.R."/>
            <person name="Wang G."/>
            <person name="Qu G."/>
            <person name="Chen S."/>
        </authorList>
    </citation>
    <scope>NUCLEOTIDE SEQUENCE</scope>
    <source>
        <strain evidence="5">SC-2020</strain>
    </source>
</reference>
<dbReference type="PANTHER" id="PTHR33831:SF5">
    <property type="entry name" value="OS07G0102300 PROTEIN"/>
    <property type="match status" value="1"/>
</dbReference>
<keyword evidence="2" id="KW-1133">Transmembrane helix</keyword>
<name>A0AAD6M3Z7_9ROSI</name>
<dbReference type="GO" id="GO:0005886">
    <property type="term" value="C:plasma membrane"/>
    <property type="evidence" value="ECO:0007669"/>
    <property type="project" value="TreeGrafter"/>
</dbReference>
<gene>
    <name evidence="5" type="ORF">NC653_026812</name>
</gene>
<feature type="region of interest" description="Disordered" evidence="1">
    <location>
        <begin position="33"/>
        <end position="59"/>
    </location>
</feature>
<dbReference type="PANTHER" id="PTHR33831">
    <property type="entry name" value="GPI-ANCHORED PROTEIN"/>
    <property type="match status" value="1"/>
</dbReference>
<organism evidence="5 6">
    <name type="scientific">Populus alba x Populus x berolinensis</name>
    <dbReference type="NCBI Taxonomy" id="444605"/>
    <lineage>
        <taxon>Eukaryota</taxon>
        <taxon>Viridiplantae</taxon>
        <taxon>Streptophyta</taxon>
        <taxon>Embryophyta</taxon>
        <taxon>Tracheophyta</taxon>
        <taxon>Spermatophyta</taxon>
        <taxon>Magnoliopsida</taxon>
        <taxon>eudicotyledons</taxon>
        <taxon>Gunneridae</taxon>
        <taxon>Pentapetalae</taxon>
        <taxon>rosids</taxon>
        <taxon>fabids</taxon>
        <taxon>Malpighiales</taxon>
        <taxon>Salicaceae</taxon>
        <taxon>Saliceae</taxon>
        <taxon>Populus</taxon>
    </lineage>
</organism>
<dbReference type="InterPro" id="IPR059003">
    <property type="entry name" value="At1g61900_C"/>
</dbReference>